<dbReference type="EMBL" id="CAJVPU010038555">
    <property type="protein sequence ID" value="CAG8735107.1"/>
    <property type="molecule type" value="Genomic_DNA"/>
</dbReference>
<feature type="non-terminal residue" evidence="1">
    <location>
        <position position="219"/>
    </location>
</feature>
<reference evidence="1" key="1">
    <citation type="submission" date="2021-06" db="EMBL/GenBank/DDBJ databases">
        <authorList>
            <person name="Kallberg Y."/>
            <person name="Tangrot J."/>
            <person name="Rosling A."/>
        </authorList>
    </citation>
    <scope>NUCLEOTIDE SEQUENCE</scope>
    <source>
        <strain evidence="1">IL203A</strain>
    </source>
</reference>
<proteinExistence type="predicted"/>
<organism evidence="1 2">
    <name type="scientific">Dentiscutata heterogama</name>
    <dbReference type="NCBI Taxonomy" id="1316150"/>
    <lineage>
        <taxon>Eukaryota</taxon>
        <taxon>Fungi</taxon>
        <taxon>Fungi incertae sedis</taxon>
        <taxon>Mucoromycota</taxon>
        <taxon>Glomeromycotina</taxon>
        <taxon>Glomeromycetes</taxon>
        <taxon>Diversisporales</taxon>
        <taxon>Gigasporaceae</taxon>
        <taxon>Dentiscutata</taxon>
    </lineage>
</organism>
<evidence type="ECO:0000313" key="1">
    <source>
        <dbReference type="EMBL" id="CAG8735107.1"/>
    </source>
</evidence>
<comment type="caution">
    <text evidence="1">The sequence shown here is derived from an EMBL/GenBank/DDBJ whole genome shotgun (WGS) entry which is preliminary data.</text>
</comment>
<sequence>IILKYRSSGSAEEFLSITFLCGKLLNVATFFLIGKTMWSMVYVIIWILLFAALPQPTYQGPSAIIELTIEDLYDIKVNNFQVAKITEITETTRDKKDKRKEKTDNDQYWVIFFYVLWSNVCRNFESTVAKTSLQFTTSNVRFGKIDLEQYPALAEEYNISLSPTSLDLPTLILLKNGKEISRLPQKIRDGTDEDLNKIKIKPLRDVKVTWDRLAWDRSM</sequence>
<protein>
    <submittedName>
        <fullName evidence="1">11356_t:CDS:1</fullName>
    </submittedName>
</protein>
<gene>
    <name evidence="1" type="ORF">DHETER_LOCUS13689</name>
</gene>
<feature type="non-terminal residue" evidence="1">
    <location>
        <position position="1"/>
    </location>
</feature>
<dbReference type="Proteomes" id="UP000789702">
    <property type="component" value="Unassembled WGS sequence"/>
</dbReference>
<evidence type="ECO:0000313" key="2">
    <source>
        <dbReference type="Proteomes" id="UP000789702"/>
    </source>
</evidence>
<name>A0ACA9Q2R6_9GLOM</name>
<keyword evidence="2" id="KW-1185">Reference proteome</keyword>
<accession>A0ACA9Q2R6</accession>